<proteinExistence type="inferred from homology"/>
<evidence type="ECO:0000313" key="3">
    <source>
        <dbReference type="Proteomes" id="UP000270342"/>
    </source>
</evidence>
<name>A0A494Y7J7_9BURK</name>
<dbReference type="HAMAP" id="MF_00775">
    <property type="entry name" value="UPF0311"/>
    <property type="match status" value="1"/>
</dbReference>
<comment type="similarity">
    <text evidence="1">Belongs to the UPF0311 family.</text>
</comment>
<gene>
    <name evidence="2" type="ORF">D7S86_01650</name>
</gene>
<dbReference type="PANTHER" id="PTHR37315:SF1">
    <property type="entry name" value="UPF0311 PROTEIN BLR7842"/>
    <property type="match status" value="1"/>
</dbReference>
<dbReference type="AlphaFoldDB" id="A0A494Y7J7"/>
<organism evidence="2 3">
    <name type="scientific">Pararobbsia silviterrae</name>
    <dbReference type="NCBI Taxonomy" id="1792498"/>
    <lineage>
        <taxon>Bacteria</taxon>
        <taxon>Pseudomonadati</taxon>
        <taxon>Pseudomonadota</taxon>
        <taxon>Betaproteobacteria</taxon>
        <taxon>Burkholderiales</taxon>
        <taxon>Burkholderiaceae</taxon>
        <taxon>Pararobbsia</taxon>
    </lineage>
</organism>
<evidence type="ECO:0000313" key="2">
    <source>
        <dbReference type="EMBL" id="RKP58671.1"/>
    </source>
</evidence>
<dbReference type="EMBL" id="RBZU01000001">
    <property type="protein sequence ID" value="RKP58671.1"/>
    <property type="molecule type" value="Genomic_DNA"/>
</dbReference>
<keyword evidence="3" id="KW-1185">Reference proteome</keyword>
<accession>A0A494Y7J7</accession>
<sequence>MQIRLRRRQDPVIPDIATEYVATIDVEVSEPLETGHGALGNRRLIPIVRGHVKGPKIDAVVLEGGADSQIVRPDGSIELSARYMFKTVDGAVIYVENNGIRRSLEDAERLRLLSLAAANGSEDTASKVQKDAQTDVQASVQNATYFRTAPRFETAHPGYRWLTNRIHVATAVRFPDRVLIHVYRVL</sequence>
<dbReference type="InterPro" id="IPR020915">
    <property type="entry name" value="UPF0311"/>
</dbReference>
<evidence type="ECO:0000256" key="1">
    <source>
        <dbReference type="HAMAP-Rule" id="MF_00775"/>
    </source>
</evidence>
<dbReference type="Proteomes" id="UP000270342">
    <property type="component" value="Unassembled WGS sequence"/>
</dbReference>
<reference evidence="2 3" key="1">
    <citation type="submission" date="2018-10" db="EMBL/GenBank/DDBJ databases">
        <title>Robbsia sp. DHC34, isolated from soil.</title>
        <authorList>
            <person name="Gao Z.-H."/>
            <person name="Qiu L.-H."/>
        </authorList>
    </citation>
    <scope>NUCLEOTIDE SEQUENCE [LARGE SCALE GENOMIC DNA]</scope>
    <source>
        <strain evidence="2 3">DHC34</strain>
    </source>
</reference>
<comment type="caution">
    <text evidence="2">The sequence shown here is derived from an EMBL/GenBank/DDBJ whole genome shotgun (WGS) entry which is preliminary data.</text>
</comment>
<dbReference type="Pfam" id="PF11578">
    <property type="entry name" value="DUF3237"/>
    <property type="match status" value="1"/>
</dbReference>
<dbReference type="Gene3D" id="2.40.160.20">
    <property type="match status" value="1"/>
</dbReference>
<dbReference type="PANTHER" id="PTHR37315">
    <property type="entry name" value="UPF0311 PROTEIN BLR7842"/>
    <property type="match status" value="1"/>
</dbReference>
<protein>
    <recommendedName>
        <fullName evidence="1">UPF0311 protein D7S86_01650</fullName>
    </recommendedName>
</protein>